<evidence type="ECO:0000256" key="2">
    <source>
        <dbReference type="ARBA" id="ARBA00004987"/>
    </source>
</evidence>
<dbReference type="Pfam" id="PF14310">
    <property type="entry name" value="Fn3-like"/>
    <property type="match status" value="1"/>
</dbReference>
<dbReference type="Pfam" id="PF00933">
    <property type="entry name" value="Glyco_hydro_3"/>
    <property type="match status" value="1"/>
</dbReference>
<dbReference type="AlphaFoldDB" id="A0A0G2EFA7"/>
<evidence type="ECO:0000256" key="6">
    <source>
        <dbReference type="ARBA" id="ARBA00023001"/>
    </source>
</evidence>
<reference evidence="18 19" key="2">
    <citation type="submission" date="2015-05" db="EMBL/GenBank/DDBJ databases">
        <authorList>
            <person name="Morales-Cruz A."/>
            <person name="Amrine K.C."/>
            <person name="Cantu D."/>
        </authorList>
    </citation>
    <scope>NUCLEOTIDE SEQUENCE [LARGE SCALE GENOMIC DNA]</scope>
    <source>
        <strain evidence="18">UCRPC4</strain>
    </source>
</reference>
<dbReference type="FunFam" id="3.20.20.300:FF:000002">
    <property type="entry name" value="Probable beta-glucosidase"/>
    <property type="match status" value="1"/>
</dbReference>
<evidence type="ECO:0000256" key="12">
    <source>
        <dbReference type="ARBA" id="ARBA00041270"/>
    </source>
</evidence>
<dbReference type="PANTHER" id="PTHR42715:SF2">
    <property type="entry name" value="BETA-GLUCOSIDASE F-RELATED"/>
    <property type="match status" value="1"/>
</dbReference>
<feature type="region of interest" description="Disordered" evidence="15">
    <location>
        <begin position="753"/>
        <end position="777"/>
    </location>
</feature>
<comment type="caution">
    <text evidence="18">The sequence shown here is derived from an EMBL/GenBank/DDBJ whole genome shotgun (WGS) entry which is preliminary data.</text>
</comment>
<feature type="domain" description="Fibronectin type III-like" evidence="17">
    <location>
        <begin position="804"/>
        <end position="884"/>
    </location>
</feature>
<dbReference type="GO" id="GO:0030245">
    <property type="term" value="P:cellulose catabolic process"/>
    <property type="evidence" value="ECO:0007669"/>
    <property type="project" value="UniProtKB-KW"/>
</dbReference>
<dbReference type="InterPro" id="IPR026891">
    <property type="entry name" value="Fn3-like"/>
</dbReference>
<dbReference type="Gene3D" id="2.60.40.10">
    <property type="entry name" value="Immunoglobulins"/>
    <property type="match status" value="1"/>
</dbReference>
<feature type="signal peptide" evidence="16">
    <location>
        <begin position="1"/>
        <end position="20"/>
    </location>
</feature>
<dbReference type="Gene3D" id="3.20.20.300">
    <property type="entry name" value="Glycoside hydrolase, family 3, N-terminal domain"/>
    <property type="match status" value="1"/>
</dbReference>
<evidence type="ECO:0000256" key="8">
    <source>
        <dbReference type="ARBA" id="ARBA00023277"/>
    </source>
</evidence>
<organism evidence="18 19">
    <name type="scientific">Phaeomoniella chlamydospora</name>
    <name type="common">Phaeoacremonium chlamydosporum</name>
    <dbReference type="NCBI Taxonomy" id="158046"/>
    <lineage>
        <taxon>Eukaryota</taxon>
        <taxon>Fungi</taxon>
        <taxon>Dikarya</taxon>
        <taxon>Ascomycota</taxon>
        <taxon>Pezizomycotina</taxon>
        <taxon>Eurotiomycetes</taxon>
        <taxon>Chaetothyriomycetidae</taxon>
        <taxon>Phaeomoniellales</taxon>
        <taxon>Phaeomoniellaceae</taxon>
        <taxon>Phaeomoniella</taxon>
    </lineage>
</organism>
<dbReference type="SMART" id="SM01217">
    <property type="entry name" value="Fn3_like"/>
    <property type="match status" value="1"/>
</dbReference>
<dbReference type="GO" id="GO:0008422">
    <property type="term" value="F:beta-glucosidase activity"/>
    <property type="evidence" value="ECO:0007669"/>
    <property type="project" value="UniProtKB-EC"/>
</dbReference>
<evidence type="ECO:0000313" key="18">
    <source>
        <dbReference type="EMBL" id="KKY20941.1"/>
    </source>
</evidence>
<dbReference type="Gene3D" id="3.40.50.1700">
    <property type="entry name" value="Glycoside hydrolase family 3 C-terminal domain"/>
    <property type="match status" value="1"/>
</dbReference>
<comment type="catalytic activity">
    <reaction evidence="1">
        <text>Hydrolysis of terminal, non-reducing beta-D-glucosyl residues with release of beta-D-glucose.</text>
        <dbReference type="EC" id="3.2.1.21"/>
    </reaction>
</comment>
<proteinExistence type="inferred from homology"/>
<evidence type="ECO:0000256" key="14">
    <source>
        <dbReference type="ARBA" id="ARBA00041810"/>
    </source>
</evidence>
<dbReference type="InterPro" id="IPR036881">
    <property type="entry name" value="Glyco_hydro_3_C_sf"/>
</dbReference>
<dbReference type="InterPro" id="IPR050288">
    <property type="entry name" value="Cellulose_deg_GH3"/>
</dbReference>
<dbReference type="EMBL" id="LCWF01000090">
    <property type="protein sequence ID" value="KKY20941.1"/>
    <property type="molecule type" value="Genomic_DNA"/>
</dbReference>
<evidence type="ECO:0000256" key="1">
    <source>
        <dbReference type="ARBA" id="ARBA00000448"/>
    </source>
</evidence>
<dbReference type="InterPro" id="IPR017853">
    <property type="entry name" value="GH"/>
</dbReference>
<dbReference type="PRINTS" id="PR00133">
    <property type="entry name" value="GLHYDRLASE3"/>
</dbReference>
<evidence type="ECO:0000256" key="16">
    <source>
        <dbReference type="SAM" id="SignalP"/>
    </source>
</evidence>
<reference evidence="18 19" key="1">
    <citation type="submission" date="2015-05" db="EMBL/GenBank/DDBJ databases">
        <title>Distinctive expansion of gene families associated with plant cell wall degradation and secondary metabolism in the genomes of grapevine trunk pathogens.</title>
        <authorList>
            <person name="Lawrence D.P."/>
            <person name="Travadon R."/>
            <person name="Rolshausen P.E."/>
            <person name="Baumgartner K."/>
        </authorList>
    </citation>
    <scope>NUCLEOTIDE SEQUENCE [LARGE SCALE GENOMIC DNA]</scope>
    <source>
        <strain evidence="18">UCRPC4</strain>
    </source>
</reference>
<protein>
    <recommendedName>
        <fullName evidence="11">Probable beta-glucosidase F</fullName>
        <ecNumber evidence="4">3.2.1.21</ecNumber>
    </recommendedName>
    <alternativeName>
        <fullName evidence="12">Beta-D-glucoside glucohydrolase F</fullName>
    </alternativeName>
    <alternativeName>
        <fullName evidence="13">Cellobiase F</fullName>
    </alternativeName>
    <alternativeName>
        <fullName evidence="14">Gentiobiase F</fullName>
    </alternativeName>
</protein>
<dbReference type="SUPFAM" id="SSF51445">
    <property type="entry name" value="(Trans)glycosidases"/>
    <property type="match status" value="1"/>
</dbReference>
<gene>
    <name evidence="18" type="ORF">UCRPC4_g03948</name>
</gene>
<dbReference type="Proteomes" id="UP000053317">
    <property type="component" value="Unassembled WGS sequence"/>
</dbReference>
<evidence type="ECO:0000313" key="19">
    <source>
        <dbReference type="Proteomes" id="UP000053317"/>
    </source>
</evidence>
<dbReference type="FunFam" id="3.40.50.1700:FF:000003">
    <property type="entry name" value="Probable beta-glucosidase"/>
    <property type="match status" value="1"/>
</dbReference>
<accession>A0A0G2EFA7</accession>
<dbReference type="SUPFAM" id="SSF52279">
    <property type="entry name" value="Beta-D-glucan exohydrolase, C-terminal domain"/>
    <property type="match status" value="1"/>
</dbReference>
<dbReference type="OrthoDB" id="416222at2759"/>
<evidence type="ECO:0000256" key="11">
    <source>
        <dbReference type="ARBA" id="ARBA00039577"/>
    </source>
</evidence>
<dbReference type="InterPro" id="IPR036962">
    <property type="entry name" value="Glyco_hydro_3_N_sf"/>
</dbReference>
<dbReference type="InterPro" id="IPR013783">
    <property type="entry name" value="Ig-like_fold"/>
</dbReference>
<keyword evidence="7" id="KW-0325">Glycoprotein</keyword>
<keyword evidence="8" id="KW-0119">Carbohydrate metabolism</keyword>
<keyword evidence="16" id="KW-0732">Signal</keyword>
<sequence>MLFSSYTAGLILGLLTLGKAHRDYIAEGKATLALAEKGKNEHLSELDRRESVPEGYQSPPYYPTPPGGWISSWEDSYAKAAKVVANMTLAEKVNMTSGTGIYMGPCVGNTGSALRFGIPNLCLEDSALGVALTDNNTAFPAGITVGATWNKDLLYSRGVALGKEARGKGVNIQLGPTVGPLGRKPRGGRNWEGFGADPVLQAVGGAETIKGMQSQGVIATIKHWVGNEQEKYRMDIIPHGLMRGISSNIDDRTMHELYAWPFAEGILAGVGAVMSSYNEVNGSAASQNSYTLNNILKDEMGFQGFVMCDWLSQISGVASALSGLDMTMPGDGAIPLLGLAYWAYGLSTAVLNGSVPLTRLNDMTTRIVATWFQMGQDQDYPLPNFSSNTDDATGLCYPGAVFSPTCVTNEYVNVQDDHATIARQISREAVTLLKNEDSMLPLSKNATNSTLYVFGTDAQAQSDPNACTYRACNTGTLGMGWGSGTANYPYLNDPITAIRNITSNVQFTNSDTFPSNLSPNTSDIAVVFITSDSGENTNTVESNTGDRDASGLVAWHDGDQLVQDAAAAFSTVVVVVHTVGPIVVEPWINLASVKAVVFAHLPGQEAGSSLTDVLYGDYSPSGHLPYSIPVTESDYPDSVSIREFEWVQVQDTFSEGLYIDYRYLNAQNITPRYPFGHGLSYTSFNFSSATLTQVNTLTTVPPARTPKPNSTVESSYSTAIPSASEVAYPSGLNVIWRYLYPYLSDPDSITVSSDPYPYPDGYQTTPQPDPPSGGGLGGNPALWDVMYELNVTITNTGETYSGKAVAMLFVQHPSSSVTGYDTPVIQLRDFIKTETLAPGESQEVCLTLTRKDLSVWDTTSQNWIIPGLDDDGLADFTFWVGQSSGSLGLACEMRSGTCEDGKASPVAN</sequence>
<evidence type="ECO:0000256" key="15">
    <source>
        <dbReference type="SAM" id="MobiDB-lite"/>
    </source>
</evidence>
<evidence type="ECO:0000256" key="4">
    <source>
        <dbReference type="ARBA" id="ARBA00012744"/>
    </source>
</evidence>
<keyword evidence="6" id="KW-0136">Cellulose degradation</keyword>
<name>A0A0G2EFA7_PHACM</name>
<keyword evidence="10" id="KW-0624">Polysaccharide degradation</keyword>
<evidence type="ECO:0000256" key="5">
    <source>
        <dbReference type="ARBA" id="ARBA00022801"/>
    </source>
</evidence>
<dbReference type="InterPro" id="IPR002772">
    <property type="entry name" value="Glyco_hydro_3_C"/>
</dbReference>
<feature type="chain" id="PRO_5002543566" description="Probable beta-glucosidase F" evidence="16">
    <location>
        <begin position="21"/>
        <end position="908"/>
    </location>
</feature>
<dbReference type="PANTHER" id="PTHR42715">
    <property type="entry name" value="BETA-GLUCOSIDASE"/>
    <property type="match status" value="1"/>
</dbReference>
<evidence type="ECO:0000256" key="10">
    <source>
        <dbReference type="ARBA" id="ARBA00023326"/>
    </source>
</evidence>
<evidence type="ECO:0000256" key="9">
    <source>
        <dbReference type="ARBA" id="ARBA00023295"/>
    </source>
</evidence>
<evidence type="ECO:0000256" key="3">
    <source>
        <dbReference type="ARBA" id="ARBA00005336"/>
    </source>
</evidence>
<evidence type="ECO:0000256" key="7">
    <source>
        <dbReference type="ARBA" id="ARBA00023180"/>
    </source>
</evidence>
<dbReference type="EC" id="3.2.1.21" evidence="4"/>
<evidence type="ECO:0000259" key="17">
    <source>
        <dbReference type="SMART" id="SM01217"/>
    </source>
</evidence>
<comment type="similarity">
    <text evidence="3">Belongs to the glycosyl hydrolase 3 family.</text>
</comment>
<keyword evidence="9" id="KW-0326">Glycosidase</keyword>
<evidence type="ECO:0000256" key="13">
    <source>
        <dbReference type="ARBA" id="ARBA00041600"/>
    </source>
</evidence>
<dbReference type="Pfam" id="PF01915">
    <property type="entry name" value="Glyco_hydro_3_C"/>
    <property type="match status" value="1"/>
</dbReference>
<comment type="pathway">
    <text evidence="2">Glycan metabolism; cellulose degradation.</text>
</comment>
<dbReference type="InterPro" id="IPR001764">
    <property type="entry name" value="Glyco_hydro_3_N"/>
</dbReference>
<keyword evidence="5" id="KW-0378">Hydrolase</keyword>
<keyword evidence="19" id="KW-1185">Reference proteome</keyword>